<feature type="region of interest" description="Disordered" evidence="1">
    <location>
        <begin position="32"/>
        <end position="76"/>
    </location>
</feature>
<keyword evidence="2" id="KW-0732">Signal</keyword>
<dbReference type="RefSeq" id="WP_068119708.1">
    <property type="nucleotide sequence ID" value="NZ_CCXJ01000205.1"/>
</dbReference>
<gene>
    <name evidence="3" type="ORF">J2S59_002288</name>
</gene>
<dbReference type="Proteomes" id="UP001240447">
    <property type="component" value="Unassembled WGS sequence"/>
</dbReference>
<dbReference type="PROSITE" id="PS51257">
    <property type="entry name" value="PROKAR_LIPOPROTEIN"/>
    <property type="match status" value="1"/>
</dbReference>
<dbReference type="EMBL" id="JAUSQM010000001">
    <property type="protein sequence ID" value="MDP9822479.1"/>
    <property type="molecule type" value="Genomic_DNA"/>
</dbReference>
<name>A0ABT9NQM8_9ACTN</name>
<evidence type="ECO:0000313" key="3">
    <source>
        <dbReference type="EMBL" id="MDP9822479.1"/>
    </source>
</evidence>
<keyword evidence="4" id="KW-1185">Reference proteome</keyword>
<evidence type="ECO:0000313" key="4">
    <source>
        <dbReference type="Proteomes" id="UP001240447"/>
    </source>
</evidence>
<sequence>MTLHPRTPRRALRSAGVLLAAFLLAACGGSAQDSVKEDPAVTESPALQATPSPEAEESPAEDPSPAPEPVSSDGPSEVILGIEVAGDSISPNAIKTSLPAGGILTLRITADRSGEFHVHARPESYMQFGPGETTKSVTLENPGMVEIEEHDTGFTIAIIEVR</sequence>
<comment type="caution">
    <text evidence="3">The sequence shown here is derived from an EMBL/GenBank/DDBJ whole genome shotgun (WGS) entry which is preliminary data.</text>
</comment>
<feature type="chain" id="PRO_5045568442" description="EfeO-type cupredoxin-like domain-containing protein" evidence="2">
    <location>
        <begin position="32"/>
        <end position="162"/>
    </location>
</feature>
<feature type="signal peptide" evidence="2">
    <location>
        <begin position="1"/>
        <end position="31"/>
    </location>
</feature>
<evidence type="ECO:0000256" key="1">
    <source>
        <dbReference type="SAM" id="MobiDB-lite"/>
    </source>
</evidence>
<protein>
    <recommendedName>
        <fullName evidence="5">EfeO-type cupredoxin-like domain-containing protein</fullName>
    </recommendedName>
</protein>
<proteinExistence type="predicted"/>
<organism evidence="3 4">
    <name type="scientific">Nocardioides massiliensis</name>
    <dbReference type="NCBI Taxonomy" id="1325935"/>
    <lineage>
        <taxon>Bacteria</taxon>
        <taxon>Bacillati</taxon>
        <taxon>Actinomycetota</taxon>
        <taxon>Actinomycetes</taxon>
        <taxon>Propionibacteriales</taxon>
        <taxon>Nocardioidaceae</taxon>
        <taxon>Nocardioides</taxon>
    </lineage>
</organism>
<evidence type="ECO:0000256" key="2">
    <source>
        <dbReference type="SAM" id="SignalP"/>
    </source>
</evidence>
<accession>A0ABT9NQM8</accession>
<evidence type="ECO:0008006" key="5">
    <source>
        <dbReference type="Google" id="ProtNLM"/>
    </source>
</evidence>
<reference evidence="3 4" key="1">
    <citation type="submission" date="2023-07" db="EMBL/GenBank/DDBJ databases">
        <title>Sequencing the genomes of 1000 actinobacteria strains.</title>
        <authorList>
            <person name="Klenk H.-P."/>
        </authorList>
    </citation>
    <scope>NUCLEOTIDE SEQUENCE [LARGE SCALE GENOMIC DNA]</scope>
    <source>
        <strain evidence="3 4">GD13</strain>
    </source>
</reference>